<keyword evidence="1" id="KW-0472">Membrane</keyword>
<feature type="transmembrane region" description="Helical" evidence="1">
    <location>
        <begin position="6"/>
        <end position="39"/>
    </location>
</feature>
<reference evidence="3" key="1">
    <citation type="submission" date="2017-06" db="EMBL/GenBank/DDBJ databases">
        <authorList>
            <person name="Varghese N."/>
            <person name="Submissions S."/>
        </authorList>
    </citation>
    <scope>NUCLEOTIDE SEQUENCE [LARGE SCALE GENOMIC DNA]</scope>
    <source>
        <strain evidence="3">DSM 44485</strain>
    </source>
</reference>
<dbReference type="EMBL" id="FZNP01000004">
    <property type="protein sequence ID" value="SNR55453.1"/>
    <property type="molecule type" value="Genomic_DNA"/>
</dbReference>
<evidence type="ECO:0000313" key="3">
    <source>
        <dbReference type="Proteomes" id="UP000198420"/>
    </source>
</evidence>
<protein>
    <submittedName>
        <fullName evidence="2">Uncharacterized protein</fullName>
    </submittedName>
</protein>
<dbReference type="AlphaFoldDB" id="A0A238XAA5"/>
<gene>
    <name evidence="2" type="ORF">SAMN06265355_10499</name>
</gene>
<accession>A0A238XAA5</accession>
<keyword evidence="1" id="KW-1133">Transmembrane helix</keyword>
<sequence>MFTLTILYGLVIALLAMLDVPALGIVAAIGGVLLGCGWGFSGRFTRRT</sequence>
<evidence type="ECO:0000256" key="1">
    <source>
        <dbReference type="SAM" id="Phobius"/>
    </source>
</evidence>
<organism evidence="2 3">
    <name type="scientific">Actinomadura mexicana</name>
    <dbReference type="NCBI Taxonomy" id="134959"/>
    <lineage>
        <taxon>Bacteria</taxon>
        <taxon>Bacillati</taxon>
        <taxon>Actinomycetota</taxon>
        <taxon>Actinomycetes</taxon>
        <taxon>Streptosporangiales</taxon>
        <taxon>Thermomonosporaceae</taxon>
        <taxon>Actinomadura</taxon>
    </lineage>
</organism>
<evidence type="ECO:0000313" key="2">
    <source>
        <dbReference type="EMBL" id="SNR55453.1"/>
    </source>
</evidence>
<dbReference type="Proteomes" id="UP000198420">
    <property type="component" value="Unassembled WGS sequence"/>
</dbReference>
<keyword evidence="3" id="KW-1185">Reference proteome</keyword>
<keyword evidence="1" id="KW-0812">Transmembrane</keyword>
<name>A0A238XAA5_9ACTN</name>
<dbReference type="RefSeq" id="WP_179278804.1">
    <property type="nucleotide sequence ID" value="NZ_FZNP01000004.1"/>
</dbReference>
<proteinExistence type="predicted"/>